<evidence type="ECO:0000313" key="1">
    <source>
        <dbReference type="EMBL" id="ANI16066.1"/>
    </source>
</evidence>
<protein>
    <submittedName>
        <fullName evidence="1">Phosphatase</fullName>
    </submittedName>
</protein>
<organism evidence="1 2">
    <name type="scientific">Pseudomonas citronellolis</name>
    <dbReference type="NCBI Taxonomy" id="53408"/>
    <lineage>
        <taxon>Bacteria</taxon>
        <taxon>Pseudomonadati</taxon>
        <taxon>Pseudomonadota</taxon>
        <taxon>Gammaproteobacteria</taxon>
        <taxon>Pseudomonadales</taxon>
        <taxon>Pseudomonadaceae</taxon>
        <taxon>Pseudomonas</taxon>
    </lineage>
</organism>
<dbReference type="InterPro" id="IPR023214">
    <property type="entry name" value="HAD_sf"/>
</dbReference>
<dbReference type="SUPFAM" id="SSF56784">
    <property type="entry name" value="HAD-like"/>
    <property type="match status" value="1"/>
</dbReference>
<sequence length="249" mass="26503">MPASTAADLPRFTSLLFGLAGDLVDFGARTLPRALQQSCPDCPQERLAEAATLAPQQALGHVLGRLPSAEEVARFRKRLAEAADAHAEPIAEALPALHQLNRQGVPCAWLEELPEPASERLAAALDGALDSGIAHAGRPWPAPDACWRALMELGTPQLDGCVLVSSQPRLLQAGLNAGLWTIGLAASGPLCGLSMRDWEALDGPQRDLRRAQATFGLYRLGVHSVIDHLGELDSCLLDIASRRAKGEKP</sequence>
<name>A0A1A9KE20_9PSED</name>
<evidence type="ECO:0000313" key="2">
    <source>
        <dbReference type="Proteomes" id="UP000077748"/>
    </source>
</evidence>
<dbReference type="AlphaFoldDB" id="A0A1A9KE20"/>
<dbReference type="Proteomes" id="UP000077748">
    <property type="component" value="Chromosome"/>
</dbReference>
<dbReference type="InterPro" id="IPR036412">
    <property type="entry name" value="HAD-like_sf"/>
</dbReference>
<reference evidence="1 2" key="1">
    <citation type="submission" date="2016-05" db="EMBL/GenBank/DDBJ databases">
        <title>Genome Sequence of Pseudomonas citronellolis Strain SJTE-3, an Estrogens and Persistent Organic Pollutants degradation strain.</title>
        <authorList>
            <person name="Liang R."/>
        </authorList>
    </citation>
    <scope>NUCLEOTIDE SEQUENCE [LARGE SCALE GENOMIC DNA]</scope>
    <source>
        <strain evidence="1 2">SJTE-3</strain>
    </source>
</reference>
<dbReference type="RefSeq" id="WP_043315377.1">
    <property type="nucleotide sequence ID" value="NZ_BDGS01000001.1"/>
</dbReference>
<dbReference type="Gene3D" id="3.40.50.1000">
    <property type="entry name" value="HAD superfamily/HAD-like"/>
    <property type="match status" value="1"/>
</dbReference>
<proteinExistence type="predicted"/>
<accession>A0A1A9KE20</accession>
<dbReference type="EMBL" id="CP015878">
    <property type="protein sequence ID" value="ANI16066.1"/>
    <property type="molecule type" value="Genomic_DNA"/>
</dbReference>
<gene>
    <name evidence="1" type="ORF">A9C11_19700</name>
</gene>